<keyword evidence="1" id="KW-1185">Reference proteome</keyword>
<accession>A0AC55DCM1</accession>
<evidence type="ECO:0000313" key="2">
    <source>
        <dbReference type="RefSeq" id="XP_045149483.1"/>
    </source>
</evidence>
<name>A0AC55DCM1_ECHTE</name>
<reference evidence="2" key="1">
    <citation type="submission" date="2025-08" db="UniProtKB">
        <authorList>
            <consortium name="RefSeq"/>
        </authorList>
    </citation>
    <scope>IDENTIFICATION</scope>
</reference>
<proteinExistence type="predicted"/>
<dbReference type="RefSeq" id="XP_045149483.1">
    <property type="nucleotide sequence ID" value="XM_045293548.1"/>
</dbReference>
<evidence type="ECO:0000313" key="1">
    <source>
        <dbReference type="Proteomes" id="UP000694863"/>
    </source>
</evidence>
<organism evidence="1 2">
    <name type="scientific">Echinops telfairi</name>
    <name type="common">Lesser hedgehog tenrec</name>
    <dbReference type="NCBI Taxonomy" id="9371"/>
    <lineage>
        <taxon>Eukaryota</taxon>
        <taxon>Metazoa</taxon>
        <taxon>Chordata</taxon>
        <taxon>Craniata</taxon>
        <taxon>Vertebrata</taxon>
        <taxon>Euteleostomi</taxon>
        <taxon>Mammalia</taxon>
        <taxon>Eutheria</taxon>
        <taxon>Afrotheria</taxon>
        <taxon>Tenrecidae</taxon>
        <taxon>Tenrecinae</taxon>
        <taxon>Echinops</taxon>
    </lineage>
</organism>
<dbReference type="Proteomes" id="UP000694863">
    <property type="component" value="Unplaced"/>
</dbReference>
<protein>
    <submittedName>
        <fullName evidence="2">Microsomal glutathione S-transferase 2</fullName>
    </submittedName>
</protein>
<sequence>MTGYYFNQVVAMFLGLAYMFIRHWYFSAYSEAAKKRQNCVEFDPLIMVTFWLAVSYFNQVFAMFLGVAYMYARHQYFSGYSEAVKKRVFANRFLDECLHFHIAETLKEHFKGFPSPSSSTL</sequence>
<gene>
    <name evidence="2" type="primary">MGST2</name>
</gene>